<dbReference type="Pfam" id="PF00293">
    <property type="entry name" value="NUDIX"/>
    <property type="match status" value="1"/>
</dbReference>
<evidence type="ECO:0000256" key="4">
    <source>
        <dbReference type="RuleBase" id="RU364043"/>
    </source>
</evidence>
<dbReference type="EC" id="3.6.1.-" evidence="4"/>
<accession>A0A1R4H5I7</accession>
<dbReference type="Gene3D" id="3.90.79.10">
    <property type="entry name" value="Nucleoside Triphosphate Pyrophosphohydrolase"/>
    <property type="match status" value="1"/>
</dbReference>
<evidence type="ECO:0000259" key="5">
    <source>
        <dbReference type="PROSITE" id="PS51462"/>
    </source>
</evidence>
<dbReference type="GO" id="GO:0044715">
    <property type="term" value="F:8-oxo-dGDP phosphatase activity"/>
    <property type="evidence" value="ECO:0007669"/>
    <property type="project" value="TreeGrafter"/>
</dbReference>
<dbReference type="OrthoDB" id="8594221at2"/>
<dbReference type="PANTHER" id="PTHR22769:SF56">
    <property type="entry name" value="8-OXO-DGDP PHOSPHATASE NUDT18"/>
    <property type="match status" value="1"/>
</dbReference>
<dbReference type="Proteomes" id="UP000195442">
    <property type="component" value="Unassembled WGS sequence"/>
</dbReference>
<dbReference type="PROSITE" id="PS51462">
    <property type="entry name" value="NUDIX"/>
    <property type="match status" value="1"/>
</dbReference>
<dbReference type="AlphaFoldDB" id="A0A1R4H5I7"/>
<dbReference type="GO" id="GO:0004787">
    <property type="term" value="F:thiamine diphosphate phosphatase activity"/>
    <property type="evidence" value="ECO:0007669"/>
    <property type="project" value="InterPro"/>
</dbReference>
<feature type="domain" description="Nudix hydrolase" evidence="5">
    <location>
        <begin position="2"/>
        <end position="134"/>
    </location>
</feature>
<protein>
    <recommendedName>
        <fullName evidence="3 4">Phosphatase NudJ</fullName>
        <ecNumber evidence="4">3.6.1.-</ecNumber>
    </recommendedName>
</protein>
<gene>
    <name evidence="6" type="primary">ymfB</name>
    <name evidence="4" type="synonym">nudJ</name>
    <name evidence="6" type="ORF">CRENPOLYSF2_2230005</name>
</gene>
<keyword evidence="7" id="KW-1185">Reference proteome</keyword>
<comment type="cofactor">
    <cofactor evidence="4">
        <name>Mg(2+)</name>
        <dbReference type="ChEBI" id="CHEBI:18420"/>
    </cofactor>
</comment>
<evidence type="ECO:0000256" key="1">
    <source>
        <dbReference type="ARBA" id="ARBA00007608"/>
    </source>
</evidence>
<dbReference type="InterPro" id="IPR000086">
    <property type="entry name" value="NUDIX_hydrolase_dom"/>
</dbReference>
<comment type="subunit">
    <text evidence="2 4">Monomer.</text>
</comment>
<dbReference type="GO" id="GO:0044716">
    <property type="term" value="F:8-oxo-GDP phosphatase activity"/>
    <property type="evidence" value="ECO:0007669"/>
    <property type="project" value="TreeGrafter"/>
</dbReference>
<name>A0A1R4H5I7_9GAMM</name>
<dbReference type="InterPro" id="IPR015797">
    <property type="entry name" value="NUDIX_hydrolase-like_dom_sf"/>
</dbReference>
<proteinExistence type="inferred from homology"/>
<evidence type="ECO:0000313" key="6">
    <source>
        <dbReference type="EMBL" id="SJM91449.1"/>
    </source>
</evidence>
<sequence length="153" mass="17678">MVWKPNVTVAAVIRQDDRFLFVEEETSSGLQFNQPAGHLEENEDLIAAVKREVNEETAWHFEPEALISVQLWRQNPDATSFIRFCFSGTCHSYDPNQKLDEGIVATHWLTHEEIVARQMRLRSPLVRLCVEEYLSGQRYPLTLLKSLLDVNHA</sequence>
<dbReference type="GO" id="GO:0017111">
    <property type="term" value="F:ribonucleoside triphosphate phosphatase activity"/>
    <property type="evidence" value="ECO:0007669"/>
    <property type="project" value="InterPro"/>
</dbReference>
<dbReference type="PANTHER" id="PTHR22769">
    <property type="entry name" value="MUTT/NUDIX HYDROLASE"/>
    <property type="match status" value="1"/>
</dbReference>
<dbReference type="RefSeq" id="WP_087146537.1">
    <property type="nucleotide sequence ID" value="NZ_FUKJ01000139.1"/>
</dbReference>
<evidence type="ECO:0000256" key="3">
    <source>
        <dbReference type="ARBA" id="ARBA00015552"/>
    </source>
</evidence>
<comment type="similarity">
    <text evidence="1 4">Belongs to the Nudix hydrolase family. NudJ subfamily.</text>
</comment>
<reference evidence="7" key="1">
    <citation type="submission" date="2017-02" db="EMBL/GenBank/DDBJ databases">
        <authorList>
            <person name="Daims H."/>
        </authorList>
    </citation>
    <scope>NUCLEOTIDE SEQUENCE [LARGE SCALE GENOMIC DNA]</scope>
</reference>
<keyword evidence="4 6" id="KW-0378">Hydrolase</keyword>
<evidence type="ECO:0000313" key="7">
    <source>
        <dbReference type="Proteomes" id="UP000195442"/>
    </source>
</evidence>
<dbReference type="CDD" id="cd03675">
    <property type="entry name" value="NUDIX_Hydrolase"/>
    <property type="match status" value="1"/>
</dbReference>
<evidence type="ECO:0000256" key="2">
    <source>
        <dbReference type="ARBA" id="ARBA00011245"/>
    </source>
</evidence>
<dbReference type="InterPro" id="IPR033713">
    <property type="entry name" value="NudJ"/>
</dbReference>
<dbReference type="SUPFAM" id="SSF55811">
    <property type="entry name" value="Nudix"/>
    <property type="match status" value="1"/>
</dbReference>
<dbReference type="EMBL" id="FUKJ01000139">
    <property type="protein sequence ID" value="SJM91449.1"/>
    <property type="molecule type" value="Genomic_DNA"/>
</dbReference>
<organism evidence="6 7">
    <name type="scientific">Crenothrix polyspora</name>
    <dbReference type="NCBI Taxonomy" id="360316"/>
    <lineage>
        <taxon>Bacteria</taxon>
        <taxon>Pseudomonadati</taxon>
        <taxon>Pseudomonadota</taxon>
        <taxon>Gammaproteobacteria</taxon>
        <taxon>Methylococcales</taxon>
        <taxon>Crenotrichaceae</taxon>
        <taxon>Crenothrix</taxon>
    </lineage>
</organism>
<keyword evidence="4" id="KW-0460">Magnesium</keyword>